<keyword evidence="2" id="KW-1185">Reference proteome</keyword>
<sequence length="536" mass="61457">MPSRNILSLELAKIRLWQNCQDDSGKPTCAMSKMMVGRPRIDPTLFRAFQDDHRCVRNDQIKELELISTRSFYNRYFHPLRAFPGPFWASVSDFFKLWILHTKQAHTLGLEYHKKYGSIVRAAPNLLAVDDPLLLPLIYHRRVDKTDVYTVGVLGEIAPPFQTLKHEEHAIKRKRVAASFTLTNLKHLEGQVDERIAQWTHILTQRFVETGEELDFAAWSQWFAYDMICQLSFGEPIGFVSQGRDVENLIANFHQMAPFAAVVGALPWLARPFLENPITRKFFMPKPGDGSGTGKIMAAHKQGDFLDNILSATNPDGTPITLEEVKTECFVLMVAASDTTAAFFCGFVRYVLETPGVYERLVAEIDEYDQRGDLTSPVPRYDEIKDMPYFTACYKETMRYQPSTPMIIPRYVSPGGLTLHNQHIPAGTEIGANPYVVHRNRRVFGEDADVFRPDRWLVADPDHIALMDKCILTWGYGTRICLGKNIALLETYKLLVQFFRLFRPQINNGARPIWKQENLALLVHHNFWIKIASRKH</sequence>
<protein>
    <submittedName>
        <fullName evidence="1">Cytochrome P450 monooxygenase</fullName>
    </submittedName>
</protein>
<reference evidence="1" key="1">
    <citation type="submission" date="2018-02" db="EMBL/GenBank/DDBJ databases">
        <title>The genomes of Aspergillus section Nigri reveals drivers in fungal speciation.</title>
        <authorList>
            <consortium name="DOE Joint Genome Institute"/>
            <person name="Vesth T.C."/>
            <person name="Nybo J."/>
            <person name="Theobald S."/>
            <person name="Brandl J."/>
            <person name="Frisvad J.C."/>
            <person name="Nielsen K.F."/>
            <person name="Lyhne E.K."/>
            <person name="Kogle M.E."/>
            <person name="Kuo A."/>
            <person name="Riley R."/>
            <person name="Clum A."/>
            <person name="Nolan M."/>
            <person name="Lipzen A."/>
            <person name="Salamov A."/>
            <person name="Henrissat B."/>
            <person name="Wiebenga A."/>
            <person name="De vries R.P."/>
            <person name="Grigoriev I.V."/>
            <person name="Mortensen U.H."/>
            <person name="Andersen M.R."/>
            <person name="Baker S.E."/>
        </authorList>
    </citation>
    <scope>NUCLEOTIDE SEQUENCE</scope>
    <source>
        <strain evidence="1">CBS 621.78</strain>
    </source>
</reference>
<evidence type="ECO:0000313" key="1">
    <source>
        <dbReference type="EMBL" id="RAH41066.1"/>
    </source>
</evidence>
<name>A0ACD1FVP4_9EURO</name>
<evidence type="ECO:0000313" key="2">
    <source>
        <dbReference type="Proteomes" id="UP000249057"/>
    </source>
</evidence>
<dbReference type="EMBL" id="KZ825394">
    <property type="protein sequence ID" value="RAH41066.1"/>
    <property type="molecule type" value="Genomic_DNA"/>
</dbReference>
<dbReference type="Proteomes" id="UP000249057">
    <property type="component" value="Unassembled WGS sequence"/>
</dbReference>
<keyword evidence="1" id="KW-0503">Monooxygenase</keyword>
<gene>
    <name evidence="1" type="ORF">BO95DRAFT_485718</name>
</gene>
<organism evidence="1 2">
    <name type="scientific">Aspergillus brunneoviolaceus CBS 621.78</name>
    <dbReference type="NCBI Taxonomy" id="1450534"/>
    <lineage>
        <taxon>Eukaryota</taxon>
        <taxon>Fungi</taxon>
        <taxon>Dikarya</taxon>
        <taxon>Ascomycota</taxon>
        <taxon>Pezizomycotina</taxon>
        <taxon>Eurotiomycetes</taxon>
        <taxon>Eurotiomycetidae</taxon>
        <taxon>Eurotiales</taxon>
        <taxon>Aspergillaceae</taxon>
        <taxon>Aspergillus</taxon>
        <taxon>Aspergillus subgen. Circumdati</taxon>
    </lineage>
</organism>
<accession>A0ACD1FVP4</accession>
<keyword evidence="1" id="KW-0560">Oxidoreductase</keyword>
<proteinExistence type="predicted"/>